<dbReference type="Gene3D" id="3.30.530.20">
    <property type="match status" value="1"/>
</dbReference>
<dbReference type="Pfam" id="PF08327">
    <property type="entry name" value="AHSA1"/>
    <property type="match status" value="1"/>
</dbReference>
<dbReference type="CDD" id="cd07814">
    <property type="entry name" value="SRPBCC_CalC_Aha1-like"/>
    <property type="match status" value="1"/>
</dbReference>
<name>A0AAE3J274_9RHOB</name>
<dbReference type="InterPro" id="IPR013538">
    <property type="entry name" value="ASHA1/2-like_C"/>
</dbReference>
<dbReference type="InterPro" id="IPR023393">
    <property type="entry name" value="START-like_dom_sf"/>
</dbReference>
<feature type="domain" description="Activator of Hsp90 ATPase homologue 1/2-like C-terminal" evidence="2">
    <location>
        <begin position="12"/>
        <end position="142"/>
    </location>
</feature>
<accession>A0AAE3J274</accession>
<gene>
    <name evidence="3" type="ORF">OH136_04690</name>
</gene>
<proteinExistence type="inferred from homology"/>
<dbReference type="SUPFAM" id="SSF55961">
    <property type="entry name" value="Bet v1-like"/>
    <property type="match status" value="1"/>
</dbReference>
<dbReference type="EMBL" id="JAOYFC010000001">
    <property type="protein sequence ID" value="MCV6823847.1"/>
    <property type="molecule type" value="Genomic_DNA"/>
</dbReference>
<evidence type="ECO:0000313" key="3">
    <source>
        <dbReference type="EMBL" id="MCV6823847.1"/>
    </source>
</evidence>
<keyword evidence="4" id="KW-1185">Reference proteome</keyword>
<dbReference type="Proteomes" id="UP001208041">
    <property type="component" value="Unassembled WGS sequence"/>
</dbReference>
<comment type="caution">
    <text evidence="3">The sequence shown here is derived from an EMBL/GenBank/DDBJ whole genome shotgun (WGS) entry which is preliminary data.</text>
</comment>
<sequence>MATLEMERRLKANRVEVFRFLTEGENLLQWWGPEGTTIPEHNLDFASLGPWWARMVGPSGDGAKVGGDVVRLEPPTSVELTLSFFHEDGSKGPQSVIKFELFSEGPEETRLCLTQTGLEAEHIEDMRNKGWNSALERLATLVHSHQRSN</sequence>
<reference evidence="3" key="1">
    <citation type="submission" date="2022-10" db="EMBL/GenBank/DDBJ databases">
        <authorList>
            <person name="Yue Y."/>
        </authorList>
    </citation>
    <scope>NUCLEOTIDE SEQUENCE</scope>
    <source>
        <strain evidence="3">Z654</strain>
    </source>
</reference>
<protein>
    <submittedName>
        <fullName evidence="3">SRPBCC domain-containing protein</fullName>
    </submittedName>
</protein>
<evidence type="ECO:0000256" key="1">
    <source>
        <dbReference type="ARBA" id="ARBA00006817"/>
    </source>
</evidence>
<dbReference type="RefSeq" id="WP_263952679.1">
    <property type="nucleotide sequence ID" value="NZ_JAOYFC010000001.1"/>
</dbReference>
<dbReference type="AlphaFoldDB" id="A0AAE3J274"/>
<evidence type="ECO:0000259" key="2">
    <source>
        <dbReference type="Pfam" id="PF08327"/>
    </source>
</evidence>
<comment type="similarity">
    <text evidence="1">Belongs to the AHA1 family.</text>
</comment>
<organism evidence="3 4">
    <name type="scientific">Halocynthiibacter halioticoli</name>
    <dbReference type="NCBI Taxonomy" id="2986804"/>
    <lineage>
        <taxon>Bacteria</taxon>
        <taxon>Pseudomonadati</taxon>
        <taxon>Pseudomonadota</taxon>
        <taxon>Alphaproteobacteria</taxon>
        <taxon>Rhodobacterales</taxon>
        <taxon>Paracoccaceae</taxon>
        <taxon>Halocynthiibacter</taxon>
    </lineage>
</organism>
<evidence type="ECO:0000313" key="4">
    <source>
        <dbReference type="Proteomes" id="UP001208041"/>
    </source>
</evidence>